<name>A0A9X1XGT6_9BACL</name>
<dbReference type="Proteomes" id="UP001139011">
    <property type="component" value="Unassembled WGS sequence"/>
</dbReference>
<protein>
    <submittedName>
        <fullName evidence="1">Uncharacterized protein</fullName>
    </submittedName>
</protein>
<keyword evidence="2" id="KW-1185">Reference proteome</keyword>
<proteinExistence type="predicted"/>
<dbReference type="EMBL" id="JAIWJX010000003">
    <property type="protein sequence ID" value="MCK6259403.1"/>
    <property type="molecule type" value="Genomic_DNA"/>
</dbReference>
<evidence type="ECO:0000313" key="1">
    <source>
        <dbReference type="EMBL" id="MCK6259403.1"/>
    </source>
</evidence>
<comment type="caution">
    <text evidence="1">The sequence shown here is derived from an EMBL/GenBank/DDBJ whole genome shotgun (WGS) entry which is preliminary data.</text>
</comment>
<reference evidence="1" key="1">
    <citation type="submission" date="2021-09" db="EMBL/GenBank/DDBJ databases">
        <title>Genome analysis of Fictibacillus sp. KIGAM418 isolated from marine sediment.</title>
        <authorList>
            <person name="Seo M.-J."/>
            <person name="Cho E.-S."/>
            <person name="Hwang C.Y."/>
        </authorList>
    </citation>
    <scope>NUCLEOTIDE SEQUENCE</scope>
    <source>
        <strain evidence="1">KIGAM418</strain>
    </source>
</reference>
<organism evidence="1 2">
    <name type="scientific">Fictibacillus marinisediminis</name>
    <dbReference type="NCBI Taxonomy" id="2878389"/>
    <lineage>
        <taxon>Bacteria</taxon>
        <taxon>Bacillati</taxon>
        <taxon>Bacillota</taxon>
        <taxon>Bacilli</taxon>
        <taxon>Bacillales</taxon>
        <taxon>Fictibacillaceae</taxon>
        <taxon>Fictibacillus</taxon>
    </lineage>
</organism>
<evidence type="ECO:0000313" key="2">
    <source>
        <dbReference type="Proteomes" id="UP001139011"/>
    </source>
</evidence>
<gene>
    <name evidence="1" type="ORF">LCY76_22790</name>
</gene>
<dbReference type="RefSeq" id="WP_248254772.1">
    <property type="nucleotide sequence ID" value="NZ_JAIWJX010000003.1"/>
</dbReference>
<sequence length="112" mass="13237">MNVDEFTLIPKGYKNKDPRSLLFLYPNSINIVAYAKKMQQFSFYQSLEVAEDLAKRQGFILLPWECIHWQRAKLFGVDRKVKIGRKSFFLMRPSDLTKTEKRKLDEYLSNVG</sequence>
<accession>A0A9X1XGT6</accession>
<dbReference type="AlphaFoldDB" id="A0A9X1XGT6"/>